<protein>
    <submittedName>
        <fullName evidence="6">Cytochrome c</fullName>
    </submittedName>
</protein>
<sequence length="291" mass="31959">MIKRIAKYASLILLGILLIVAIFFAYANHSVNQRFEKTYAVNIKPFQVHADSATLALGGHLAITKGCRDCHADDMGGKVLIDDPMLGRISPSNLTSGKGGIAKSYSTEDWVKAIRHGINQDSKPLMLMPSQELNVLTEKDLNALIAYCQSLPPVDRELPENTLKPLGVVLTHLNKIHMISAEVIDHNTEMVVEIPNEVSLEHGKYLAVSCTGCHHPDFKGGPSPIPGSPEVANITQSGHLGRWSETQFIAALRTGLTPEGKQLANEYMPWQMTSAYTDTELKSIYLYLKSL</sequence>
<dbReference type="PANTHER" id="PTHR35008">
    <property type="entry name" value="BLL4482 PROTEIN-RELATED"/>
    <property type="match status" value="1"/>
</dbReference>
<dbReference type="EMBL" id="CP120682">
    <property type="protein sequence ID" value="WKN36168.1"/>
    <property type="molecule type" value="Genomic_DNA"/>
</dbReference>
<evidence type="ECO:0000256" key="1">
    <source>
        <dbReference type="ARBA" id="ARBA00022617"/>
    </source>
</evidence>
<evidence type="ECO:0000256" key="2">
    <source>
        <dbReference type="ARBA" id="ARBA00022723"/>
    </source>
</evidence>
<gene>
    <name evidence="6" type="ORF">K4G66_27765</name>
</gene>
<dbReference type="PROSITE" id="PS51007">
    <property type="entry name" value="CYTC"/>
    <property type="match status" value="1"/>
</dbReference>
<dbReference type="InterPro" id="IPR009056">
    <property type="entry name" value="Cyt_c-like_dom"/>
</dbReference>
<accession>A0AA49GMK6</accession>
<feature type="domain" description="Cytochrome c" evidence="5">
    <location>
        <begin position="53"/>
        <end position="152"/>
    </location>
</feature>
<dbReference type="InterPro" id="IPR036909">
    <property type="entry name" value="Cyt_c-like_dom_sf"/>
</dbReference>
<dbReference type="SUPFAM" id="SSF46626">
    <property type="entry name" value="Cytochrome c"/>
    <property type="match status" value="2"/>
</dbReference>
<reference evidence="6" key="1">
    <citation type="journal article" date="2023" name="Comput. Struct. Biotechnol. J.">
        <title>Discovery of a novel marine Bacteroidetes with a rich repertoire of carbohydrate-active enzymes.</title>
        <authorList>
            <person name="Chen B."/>
            <person name="Liu G."/>
            <person name="Chen Q."/>
            <person name="Wang H."/>
            <person name="Liu L."/>
            <person name="Tang K."/>
        </authorList>
    </citation>
    <scope>NUCLEOTIDE SEQUENCE</scope>
    <source>
        <strain evidence="6">TK19036</strain>
    </source>
</reference>
<dbReference type="GO" id="GO:0009055">
    <property type="term" value="F:electron transfer activity"/>
    <property type="evidence" value="ECO:0007669"/>
    <property type="project" value="InterPro"/>
</dbReference>
<dbReference type="Gene3D" id="1.10.760.10">
    <property type="entry name" value="Cytochrome c-like domain"/>
    <property type="match status" value="2"/>
</dbReference>
<dbReference type="GO" id="GO:0020037">
    <property type="term" value="F:heme binding"/>
    <property type="evidence" value="ECO:0007669"/>
    <property type="project" value="InterPro"/>
</dbReference>
<keyword evidence="2 4" id="KW-0479">Metal-binding</keyword>
<name>A0AA49GMK6_9BACT</name>
<dbReference type="InterPro" id="IPR051459">
    <property type="entry name" value="Cytochrome_c-type_DH"/>
</dbReference>
<evidence type="ECO:0000259" key="5">
    <source>
        <dbReference type="PROSITE" id="PS51007"/>
    </source>
</evidence>
<reference evidence="6" key="2">
    <citation type="journal article" date="2024" name="Antonie Van Leeuwenhoek">
        <title>Roseihalotalea indica gen. nov., sp. nov., a halophilic Bacteroidetes from mesopelagic Southwest Indian Ocean with higher carbohydrate metabolic potential.</title>
        <authorList>
            <person name="Chen B."/>
            <person name="Zhang M."/>
            <person name="Lin D."/>
            <person name="Ye J."/>
            <person name="Tang K."/>
        </authorList>
    </citation>
    <scope>NUCLEOTIDE SEQUENCE</scope>
    <source>
        <strain evidence="6">TK19036</strain>
    </source>
</reference>
<evidence type="ECO:0000256" key="3">
    <source>
        <dbReference type="ARBA" id="ARBA00023004"/>
    </source>
</evidence>
<keyword evidence="3 4" id="KW-0408">Iron</keyword>
<keyword evidence="1 4" id="KW-0349">Heme</keyword>
<dbReference type="PANTHER" id="PTHR35008:SF4">
    <property type="entry name" value="BLL4482 PROTEIN"/>
    <property type="match status" value="1"/>
</dbReference>
<dbReference type="AlphaFoldDB" id="A0AA49GMK6"/>
<evidence type="ECO:0000256" key="4">
    <source>
        <dbReference type="PROSITE-ProRule" id="PRU00433"/>
    </source>
</evidence>
<dbReference type="GO" id="GO:0046872">
    <property type="term" value="F:metal ion binding"/>
    <property type="evidence" value="ECO:0007669"/>
    <property type="project" value="UniProtKB-KW"/>
</dbReference>
<organism evidence="6">
    <name type="scientific">Roseihalotalea indica</name>
    <dbReference type="NCBI Taxonomy" id="2867963"/>
    <lineage>
        <taxon>Bacteria</taxon>
        <taxon>Pseudomonadati</taxon>
        <taxon>Bacteroidota</taxon>
        <taxon>Cytophagia</taxon>
        <taxon>Cytophagales</taxon>
        <taxon>Catalimonadaceae</taxon>
        <taxon>Roseihalotalea</taxon>
    </lineage>
</organism>
<dbReference type="Pfam" id="PF00034">
    <property type="entry name" value="Cytochrom_C"/>
    <property type="match status" value="1"/>
</dbReference>
<proteinExistence type="predicted"/>
<evidence type="ECO:0000313" key="6">
    <source>
        <dbReference type="EMBL" id="WKN36168.1"/>
    </source>
</evidence>
<dbReference type="Pfam" id="PF13442">
    <property type="entry name" value="Cytochrome_CBB3"/>
    <property type="match status" value="1"/>
</dbReference>